<reference evidence="12 13" key="1">
    <citation type="submission" date="2017-03" db="EMBL/GenBank/DDBJ databases">
        <authorList>
            <person name="Afonso C.L."/>
            <person name="Miller P.J."/>
            <person name="Scott M.A."/>
            <person name="Spackman E."/>
            <person name="Goraichik I."/>
            <person name="Dimitrov K.M."/>
            <person name="Suarez D.L."/>
            <person name="Swayne D.E."/>
        </authorList>
    </citation>
    <scope>NUCLEOTIDE SEQUENCE [LARGE SCALE GENOMIC DNA]</scope>
    <source>
        <strain evidence="12 13">CECT 7691</strain>
    </source>
</reference>
<dbReference type="FunCoup" id="A0A1Y5U0R9">
    <property type="interactions" value="303"/>
</dbReference>
<sequence>MEQQSQVIAETLGTGVHDLSMLSLFLRADIVVQLVMIALLVASLWCWAIIIEKLRRFRRLTAQADDFENEFWSGGNLDDLYESVSLEPTHPMALLFSSAMREWRRSTDKGVRRGGFAGLQTRINQVMRVTIDRELERLERYMGFLATVGSTAPFVGLFGTVWGIMNSFQSIAATKSTSLAVVAPGIAEALFATALGLVAAIPAVVAYNKFSNDLGRYATRLEGFANEFSAIMSRQLEDD</sequence>
<evidence type="ECO:0000256" key="8">
    <source>
        <dbReference type="ARBA" id="ARBA00023136"/>
    </source>
</evidence>
<dbReference type="InterPro" id="IPR050790">
    <property type="entry name" value="ExbB/TolQ_transport"/>
</dbReference>
<dbReference type="PANTHER" id="PTHR30625">
    <property type="entry name" value="PROTEIN TOLQ"/>
    <property type="match status" value="1"/>
</dbReference>
<dbReference type="InterPro" id="IPR014163">
    <property type="entry name" value="Tol-Pal_TolQ"/>
</dbReference>
<comment type="subcellular location">
    <subcellularLocation>
        <location evidence="10">Cell inner membrane</location>
        <topology evidence="10">Multi-pass membrane protein</topology>
    </subcellularLocation>
    <subcellularLocation>
        <location evidence="1">Cell membrane</location>
        <topology evidence="1">Multi-pass membrane protein</topology>
    </subcellularLocation>
</comment>
<evidence type="ECO:0000313" key="12">
    <source>
        <dbReference type="EMBL" id="SLN73358.1"/>
    </source>
</evidence>
<dbReference type="NCBIfam" id="TIGR02796">
    <property type="entry name" value="tolQ"/>
    <property type="match status" value="1"/>
</dbReference>
<keyword evidence="13" id="KW-1185">Reference proteome</keyword>
<feature type="transmembrane region" description="Helical" evidence="10">
    <location>
        <begin position="185"/>
        <end position="207"/>
    </location>
</feature>
<dbReference type="AlphaFoldDB" id="A0A1Y5U0R9"/>
<evidence type="ECO:0000256" key="5">
    <source>
        <dbReference type="ARBA" id="ARBA00022618"/>
    </source>
</evidence>
<keyword evidence="5 10" id="KW-0132">Cell division</keyword>
<evidence type="ECO:0000256" key="4">
    <source>
        <dbReference type="ARBA" id="ARBA00022519"/>
    </source>
</evidence>
<organism evidence="12 13">
    <name type="scientific">Oceanibacterium hippocampi</name>
    <dbReference type="NCBI Taxonomy" id="745714"/>
    <lineage>
        <taxon>Bacteria</taxon>
        <taxon>Pseudomonadati</taxon>
        <taxon>Pseudomonadota</taxon>
        <taxon>Alphaproteobacteria</taxon>
        <taxon>Sneathiellales</taxon>
        <taxon>Sneathiellaceae</taxon>
        <taxon>Oceanibacterium</taxon>
    </lineage>
</organism>
<comment type="subunit">
    <text evidence="10">The Tol-Pal system is composed of five core proteins: the inner membrane proteins TolA, TolQ and TolR, the periplasmic protein TolB and the outer membrane protein Pal. They form a network linking the inner and outer membranes and the peptidoglycan layer.</text>
</comment>
<dbReference type="PANTHER" id="PTHR30625:SF3">
    <property type="entry name" value="TOL-PAL SYSTEM PROTEIN TOLQ"/>
    <property type="match status" value="1"/>
</dbReference>
<keyword evidence="6 10" id="KW-0812">Transmembrane</keyword>
<protein>
    <recommendedName>
        <fullName evidence="10">Tol-Pal system protein TolQ</fullName>
    </recommendedName>
</protein>
<keyword evidence="3 10" id="KW-1003">Cell membrane</keyword>
<name>A0A1Y5U0R9_9PROT</name>
<dbReference type="GO" id="GO:0017038">
    <property type="term" value="P:protein import"/>
    <property type="evidence" value="ECO:0007669"/>
    <property type="project" value="TreeGrafter"/>
</dbReference>
<dbReference type="EMBL" id="FWFR01000003">
    <property type="protein sequence ID" value="SLN73358.1"/>
    <property type="molecule type" value="Genomic_DNA"/>
</dbReference>
<dbReference type="GO" id="GO:0043213">
    <property type="term" value="P:bacteriocin transport"/>
    <property type="evidence" value="ECO:0007669"/>
    <property type="project" value="InterPro"/>
</dbReference>
<evidence type="ECO:0000256" key="2">
    <source>
        <dbReference type="ARBA" id="ARBA00010442"/>
    </source>
</evidence>
<feature type="domain" description="MotA/TolQ/ExbB proton channel" evidence="11">
    <location>
        <begin position="120"/>
        <end position="222"/>
    </location>
</feature>
<evidence type="ECO:0000259" key="11">
    <source>
        <dbReference type="Pfam" id="PF01618"/>
    </source>
</evidence>
<keyword evidence="9 10" id="KW-0131">Cell cycle</keyword>
<dbReference type="Pfam" id="PF01618">
    <property type="entry name" value="MotA_ExbB"/>
    <property type="match status" value="1"/>
</dbReference>
<evidence type="ECO:0000256" key="1">
    <source>
        <dbReference type="ARBA" id="ARBA00004651"/>
    </source>
</evidence>
<comment type="function">
    <text evidence="10">Part of the Tol-Pal system, which plays a role in outer membrane invagination during cell division and is important for maintaining outer membrane integrity.</text>
</comment>
<evidence type="ECO:0000256" key="9">
    <source>
        <dbReference type="ARBA" id="ARBA00023306"/>
    </source>
</evidence>
<gene>
    <name evidence="12" type="primary">exbB</name>
    <name evidence="10" type="synonym">tolQ</name>
    <name evidence="12" type="ORF">OCH7691_03594</name>
</gene>
<evidence type="ECO:0000313" key="13">
    <source>
        <dbReference type="Proteomes" id="UP000193200"/>
    </source>
</evidence>
<dbReference type="Proteomes" id="UP000193200">
    <property type="component" value="Unassembled WGS sequence"/>
</dbReference>
<dbReference type="HAMAP" id="MF_02202">
    <property type="entry name" value="TolQ"/>
    <property type="match status" value="1"/>
</dbReference>
<evidence type="ECO:0000256" key="7">
    <source>
        <dbReference type="ARBA" id="ARBA00022989"/>
    </source>
</evidence>
<proteinExistence type="inferred from homology"/>
<dbReference type="InParanoid" id="A0A1Y5U0R9"/>
<evidence type="ECO:0000256" key="6">
    <source>
        <dbReference type="ARBA" id="ARBA00022692"/>
    </source>
</evidence>
<dbReference type="GO" id="GO:0005886">
    <property type="term" value="C:plasma membrane"/>
    <property type="evidence" value="ECO:0007669"/>
    <property type="project" value="UniProtKB-SubCell"/>
</dbReference>
<evidence type="ECO:0000256" key="3">
    <source>
        <dbReference type="ARBA" id="ARBA00022475"/>
    </source>
</evidence>
<feature type="transmembrane region" description="Helical" evidence="10">
    <location>
        <begin position="30"/>
        <end position="50"/>
    </location>
</feature>
<dbReference type="InterPro" id="IPR002898">
    <property type="entry name" value="MotA_ExbB_proton_chnl"/>
</dbReference>
<feature type="transmembrane region" description="Helical" evidence="10">
    <location>
        <begin position="141"/>
        <end position="165"/>
    </location>
</feature>
<evidence type="ECO:0000256" key="10">
    <source>
        <dbReference type="HAMAP-Rule" id="MF_02202"/>
    </source>
</evidence>
<comment type="similarity">
    <text evidence="2 10">Belongs to the ExbB/TolQ family.</text>
</comment>
<dbReference type="RefSeq" id="WP_085884926.1">
    <property type="nucleotide sequence ID" value="NZ_FWFR01000003.1"/>
</dbReference>
<accession>A0A1Y5U0R9</accession>
<keyword evidence="7 10" id="KW-1133">Transmembrane helix</keyword>
<dbReference type="GO" id="GO:0051301">
    <property type="term" value="P:cell division"/>
    <property type="evidence" value="ECO:0007669"/>
    <property type="project" value="UniProtKB-UniRule"/>
</dbReference>
<keyword evidence="8 10" id="KW-0472">Membrane</keyword>
<keyword evidence="4 10" id="KW-0997">Cell inner membrane</keyword>